<feature type="domain" description="WSC" evidence="7">
    <location>
        <begin position="260"/>
        <end position="365"/>
    </location>
</feature>
<comment type="subcellular location">
    <subcellularLocation>
        <location evidence="1">Membrane</location>
        <topology evidence="1">Single-pass membrane protein</topology>
    </subcellularLocation>
</comment>
<evidence type="ECO:0000256" key="2">
    <source>
        <dbReference type="ARBA" id="ARBA00022692"/>
    </source>
</evidence>
<dbReference type="Proteomes" id="UP000481861">
    <property type="component" value="Unassembled WGS sequence"/>
</dbReference>
<dbReference type="Pfam" id="PF01822">
    <property type="entry name" value="WSC"/>
    <property type="match status" value="5"/>
</dbReference>
<feature type="domain" description="WSC" evidence="7">
    <location>
        <begin position="598"/>
        <end position="685"/>
    </location>
</feature>
<gene>
    <name evidence="8" type="ORF">BDV95DRAFT_373983</name>
</gene>
<feature type="domain" description="WSC" evidence="7">
    <location>
        <begin position="43"/>
        <end position="149"/>
    </location>
</feature>
<dbReference type="InterPro" id="IPR002889">
    <property type="entry name" value="WSC_carb-bd"/>
</dbReference>
<dbReference type="PROSITE" id="PS51212">
    <property type="entry name" value="WSC"/>
    <property type="match status" value="6"/>
</dbReference>
<dbReference type="PANTHER" id="PTHR24269">
    <property type="entry name" value="KREMEN PROTEIN"/>
    <property type="match status" value="1"/>
</dbReference>
<keyword evidence="2" id="KW-0812">Transmembrane</keyword>
<dbReference type="OrthoDB" id="5985073at2759"/>
<evidence type="ECO:0000313" key="9">
    <source>
        <dbReference type="Proteomes" id="UP000481861"/>
    </source>
</evidence>
<evidence type="ECO:0000256" key="6">
    <source>
        <dbReference type="ARBA" id="ARBA00023180"/>
    </source>
</evidence>
<organism evidence="8 9">
    <name type="scientific">Massariosphaeria phaeospora</name>
    <dbReference type="NCBI Taxonomy" id="100035"/>
    <lineage>
        <taxon>Eukaryota</taxon>
        <taxon>Fungi</taxon>
        <taxon>Dikarya</taxon>
        <taxon>Ascomycota</taxon>
        <taxon>Pezizomycotina</taxon>
        <taxon>Dothideomycetes</taxon>
        <taxon>Pleosporomycetidae</taxon>
        <taxon>Pleosporales</taxon>
        <taxon>Pleosporales incertae sedis</taxon>
        <taxon>Massariosphaeria</taxon>
    </lineage>
</organism>
<dbReference type="PANTHER" id="PTHR24269:SF16">
    <property type="entry name" value="PROTEIN SLG1"/>
    <property type="match status" value="1"/>
</dbReference>
<keyword evidence="9" id="KW-1185">Reference proteome</keyword>
<keyword evidence="3" id="KW-0732">Signal</keyword>
<evidence type="ECO:0000256" key="3">
    <source>
        <dbReference type="ARBA" id="ARBA00022729"/>
    </source>
</evidence>
<keyword evidence="4" id="KW-1133">Transmembrane helix</keyword>
<evidence type="ECO:0000256" key="1">
    <source>
        <dbReference type="ARBA" id="ARBA00004167"/>
    </source>
</evidence>
<sequence>MGRIFRDVLTSSAFLSVVAAERGSKSLDLRGQLVQPAINPYPRWGYVGCYSDDADRHTLRDYYNPTTNNVESSQFLNDLGQNSAAYCIALCDQGGWPVAGVESGNECYCAFRIQTPGVLADEGSCDAECPGAAGEACGGTYRISVYTILNKALPSTYGWYDRGCYSNDPIQNTLYPEYNDPFSMGAAFCIERCAVRNYPFAATSGESCYCANTISPPVVPSTGCDQPCSGTAGGEVCGGTDRVTLYSTNPLLPAKDPHPGWYYVDCYTDDPNLRTFRDYPGWYPNGPYTWPSEATNILSANLSASTCIDYCDKRDFLFAGTQLDLCYCANNLQDGVPADNCNAECSGAPGEACGAVNRVTVYTKIQPASPADVGWHHEGCYTNDPLQPALGNNPYVSSAMDAHACISRCKLNPLTIYAGTVDGSCYCAQSISASGVQSTGCIQLCPGQAFGESCGGTGRIDIYSIDPPPVVPEPAVNPYPGWRYLGCYTDDPNLRTLRPYVDNGVQISDSDFNNFLTDNDAATCIQFCDQAGYSFAGTEKGFECWCASFLQNGTSTTGCDAECTGTPGEACGGNDRLTIYTNDKPFAYAQPQDPVPNGWRHLACVATDQVTLSYGFTTADNNAAWCTGTCAEFDFKFAVTRDRTCYCVTNVRDPLTTAGGCIYPCPATPSEACGGTDRFSLYALPAPPPQVCHVLS</sequence>
<keyword evidence="5" id="KW-0472">Membrane</keyword>
<evidence type="ECO:0000259" key="7">
    <source>
        <dbReference type="PROSITE" id="PS51212"/>
    </source>
</evidence>
<dbReference type="InterPro" id="IPR051836">
    <property type="entry name" value="Kremen_rcpt"/>
</dbReference>
<protein>
    <recommendedName>
        <fullName evidence="7">WSC domain-containing protein</fullName>
    </recommendedName>
</protein>
<evidence type="ECO:0000313" key="8">
    <source>
        <dbReference type="EMBL" id="KAF2873129.1"/>
    </source>
</evidence>
<dbReference type="SMART" id="SM00321">
    <property type="entry name" value="WSC"/>
    <property type="match status" value="6"/>
</dbReference>
<reference evidence="8 9" key="1">
    <citation type="submission" date="2020-01" db="EMBL/GenBank/DDBJ databases">
        <authorList>
            <consortium name="DOE Joint Genome Institute"/>
            <person name="Haridas S."/>
            <person name="Albert R."/>
            <person name="Binder M."/>
            <person name="Bloem J."/>
            <person name="Labutti K."/>
            <person name="Salamov A."/>
            <person name="Andreopoulos B."/>
            <person name="Baker S.E."/>
            <person name="Barry K."/>
            <person name="Bills G."/>
            <person name="Bluhm B.H."/>
            <person name="Cannon C."/>
            <person name="Castanera R."/>
            <person name="Culley D.E."/>
            <person name="Daum C."/>
            <person name="Ezra D."/>
            <person name="Gonzalez J.B."/>
            <person name="Henrissat B."/>
            <person name="Kuo A."/>
            <person name="Liang C."/>
            <person name="Lipzen A."/>
            <person name="Lutzoni F."/>
            <person name="Magnuson J."/>
            <person name="Mondo S."/>
            <person name="Nolan M."/>
            <person name="Ohm R."/>
            <person name="Pangilinan J."/>
            <person name="Park H.-J.H."/>
            <person name="Ramirez L."/>
            <person name="Alfaro M."/>
            <person name="Sun H."/>
            <person name="Tritt A."/>
            <person name="Yoshinaga Y."/>
            <person name="Zwiers L.-H.L."/>
            <person name="Turgeon B.G."/>
            <person name="Goodwin S.B."/>
            <person name="Spatafora J.W."/>
            <person name="Crous P.W."/>
            <person name="Grigoriev I.V."/>
        </authorList>
    </citation>
    <scope>NUCLEOTIDE SEQUENCE [LARGE SCALE GENOMIC DNA]</scope>
    <source>
        <strain evidence="8 9">CBS 611.86</strain>
    </source>
</reference>
<feature type="domain" description="WSC" evidence="7">
    <location>
        <begin position="374"/>
        <end position="466"/>
    </location>
</feature>
<proteinExistence type="predicted"/>
<evidence type="ECO:0000256" key="4">
    <source>
        <dbReference type="ARBA" id="ARBA00022989"/>
    </source>
</evidence>
<keyword evidence="6" id="KW-0325">Glycoprotein</keyword>
<evidence type="ECO:0000256" key="5">
    <source>
        <dbReference type="ARBA" id="ARBA00023136"/>
    </source>
</evidence>
<name>A0A7C8I878_9PLEO</name>
<feature type="domain" description="WSC" evidence="7">
    <location>
        <begin position="481"/>
        <end position="583"/>
    </location>
</feature>
<dbReference type="EMBL" id="JAADJZ010000008">
    <property type="protein sequence ID" value="KAF2873129.1"/>
    <property type="molecule type" value="Genomic_DNA"/>
</dbReference>
<comment type="caution">
    <text evidence="8">The sequence shown here is derived from an EMBL/GenBank/DDBJ whole genome shotgun (WGS) entry which is preliminary data.</text>
</comment>
<accession>A0A7C8I878</accession>
<dbReference type="AlphaFoldDB" id="A0A7C8I878"/>
<dbReference type="GO" id="GO:0005886">
    <property type="term" value="C:plasma membrane"/>
    <property type="evidence" value="ECO:0007669"/>
    <property type="project" value="TreeGrafter"/>
</dbReference>
<feature type="domain" description="WSC" evidence="7">
    <location>
        <begin position="158"/>
        <end position="249"/>
    </location>
</feature>